<dbReference type="EMBL" id="BSDX01000001">
    <property type="protein sequence ID" value="GLI53408.1"/>
    <property type="molecule type" value="Genomic_DNA"/>
</dbReference>
<comment type="caution">
    <text evidence="2">The sequence shown here is derived from an EMBL/GenBank/DDBJ whole genome shotgun (WGS) entry which is preliminary data.</text>
</comment>
<protein>
    <recommendedName>
        <fullName evidence="1">Alginate export domain-containing protein</fullName>
    </recommendedName>
</protein>
<reference evidence="2" key="1">
    <citation type="submission" date="2022-12" db="EMBL/GenBank/DDBJ databases">
        <title>Reference genome sequencing for broad-spectrum identification of bacterial and archaeal isolates by mass spectrometry.</title>
        <authorList>
            <person name="Sekiguchi Y."/>
            <person name="Tourlousse D.M."/>
        </authorList>
    </citation>
    <scope>NUCLEOTIDE SEQUENCE</scope>
    <source>
        <strain evidence="2">TSL-P1</strain>
    </source>
</reference>
<gene>
    <name evidence="2" type="ORF">TISLANDTSLP1_11010</name>
</gene>
<dbReference type="AlphaFoldDB" id="A0A9W6GDS3"/>
<evidence type="ECO:0000313" key="2">
    <source>
        <dbReference type="EMBL" id="GLI53408.1"/>
    </source>
</evidence>
<dbReference type="InterPro" id="IPR025388">
    <property type="entry name" value="Alginate_export_dom"/>
</dbReference>
<evidence type="ECO:0000313" key="3">
    <source>
        <dbReference type="Proteomes" id="UP001144297"/>
    </source>
</evidence>
<proteinExistence type="predicted"/>
<evidence type="ECO:0000259" key="1">
    <source>
        <dbReference type="Pfam" id="PF13372"/>
    </source>
</evidence>
<feature type="domain" description="Alginate export" evidence="1">
    <location>
        <begin position="224"/>
        <end position="457"/>
    </location>
</feature>
<dbReference type="Pfam" id="PF13372">
    <property type="entry name" value="Alginate_exp"/>
    <property type="match status" value="1"/>
</dbReference>
<sequence length="467" mass="54323">MKQLFRFLLFFGFFISFFSVSFAIENEPGASIRLRQEIWDNVVSLGTARDAQPDRNFFRLRIQLWDNVKFNDNLSAYVRIATEPKYYNGPYELPLDNRTNFKNLDQDEVLIDNLYIDIKKPFDIPINFRIGRQDFLGKDMYGEGFLILDGTPGDGSRTFYFNALKATVLIAEGQSVDIVYVSDPKTDQYLPSLHPAYYDSGTAGRTYIEHKKRLTASNERGFWVYGRNKIFEWLNIEPYYIYKKEEEYIGIDEKYINTFGLRTIFKVNDFKLRGEIARQIGKYDDGGKKIRGVGGYAFADYSFKNCPLTPNIEIGYVYLSGDKTVSNDKDEGFNPLFSRAPQWNELLIYTLIPETSGKGDPIPGYWTNMKALVANLKIYPFKNADIKLSYQHLWADEQIQSSSINSTYQNMFSYNGKNRGDLWAVIGNYKFNKNLDGMLQIEYFEPGDFYKDAKNATFIRWQLQYKL</sequence>
<organism evidence="2 3">
    <name type="scientific">Thermodesulfovibrio yellowstonii</name>
    <dbReference type="NCBI Taxonomy" id="28262"/>
    <lineage>
        <taxon>Bacteria</taxon>
        <taxon>Pseudomonadati</taxon>
        <taxon>Nitrospirota</taxon>
        <taxon>Thermodesulfovibrionia</taxon>
        <taxon>Thermodesulfovibrionales</taxon>
        <taxon>Thermodesulfovibrionaceae</taxon>
        <taxon>Thermodesulfovibrio</taxon>
    </lineage>
</organism>
<dbReference type="InterPro" id="IPR053728">
    <property type="entry name" value="Alginate_Permeability_Chnl"/>
</dbReference>
<dbReference type="Proteomes" id="UP001144297">
    <property type="component" value="Unassembled WGS sequence"/>
</dbReference>
<keyword evidence="3" id="KW-1185">Reference proteome</keyword>
<accession>A0A9W6GDS3</accession>
<dbReference type="Gene3D" id="2.40.160.100">
    <property type="match status" value="1"/>
</dbReference>
<name>A0A9W6GDS3_9BACT</name>
<dbReference type="SUPFAM" id="SSF56935">
    <property type="entry name" value="Porins"/>
    <property type="match status" value="1"/>
</dbReference>